<dbReference type="InterPro" id="IPR036638">
    <property type="entry name" value="HLH_DNA-bd_sf"/>
</dbReference>
<proteinExistence type="predicted"/>
<dbReference type="EMBL" id="MU860048">
    <property type="protein sequence ID" value="KAK4240089.1"/>
    <property type="molecule type" value="Genomic_DNA"/>
</dbReference>
<accession>A0AAN7CDK1</accession>
<dbReference type="GO" id="GO:0046983">
    <property type="term" value="F:protein dimerization activity"/>
    <property type="evidence" value="ECO:0007669"/>
    <property type="project" value="InterPro"/>
</dbReference>
<keyword evidence="2" id="KW-1185">Reference proteome</keyword>
<comment type="caution">
    <text evidence="1">The sequence shown here is derived from an EMBL/GenBank/DDBJ whole genome shotgun (WGS) entry which is preliminary data.</text>
</comment>
<reference evidence="1" key="2">
    <citation type="submission" date="2023-05" db="EMBL/GenBank/DDBJ databases">
        <authorList>
            <consortium name="Lawrence Berkeley National Laboratory"/>
            <person name="Steindorff A."/>
            <person name="Hensen N."/>
            <person name="Bonometti L."/>
            <person name="Westerberg I."/>
            <person name="Brannstrom I.O."/>
            <person name="Guillou S."/>
            <person name="Cros-Aarteil S."/>
            <person name="Calhoun S."/>
            <person name="Haridas S."/>
            <person name="Kuo A."/>
            <person name="Mondo S."/>
            <person name="Pangilinan J."/>
            <person name="Riley R."/>
            <person name="Labutti K."/>
            <person name="Andreopoulos B."/>
            <person name="Lipzen A."/>
            <person name="Chen C."/>
            <person name="Yanf M."/>
            <person name="Daum C."/>
            <person name="Ng V."/>
            <person name="Clum A."/>
            <person name="Ohm R."/>
            <person name="Martin F."/>
            <person name="Silar P."/>
            <person name="Natvig D."/>
            <person name="Lalanne C."/>
            <person name="Gautier V."/>
            <person name="Ament-Velasquez S.L."/>
            <person name="Kruys A."/>
            <person name="Hutchinson M.I."/>
            <person name="Powell A.J."/>
            <person name="Barry K."/>
            <person name="Miller A.N."/>
            <person name="Grigoriev I.V."/>
            <person name="Debuchy R."/>
            <person name="Gladieux P."/>
            <person name="Thoren M.H."/>
            <person name="Johannesson H."/>
        </authorList>
    </citation>
    <scope>NUCLEOTIDE SEQUENCE</scope>
    <source>
        <strain evidence="1">CBS 532.94</strain>
    </source>
</reference>
<sequence length="126" mass="14580">MDLLNERQRHDCDKKLVRDSRQSQNRVGKRYRDKLGAEFESLQAALRMGCYEDDDAKKEGALTDVRHPVQLLGQHTDACDTRRSSTINKAKVLALARERISDLLQEWESVKAERDTLRQEKLLGGW</sequence>
<reference evidence="1" key="1">
    <citation type="journal article" date="2023" name="Mol. Phylogenet. Evol.">
        <title>Genome-scale phylogeny and comparative genomics of the fungal order Sordariales.</title>
        <authorList>
            <person name="Hensen N."/>
            <person name="Bonometti L."/>
            <person name="Westerberg I."/>
            <person name="Brannstrom I.O."/>
            <person name="Guillou S."/>
            <person name="Cros-Aarteil S."/>
            <person name="Calhoun S."/>
            <person name="Haridas S."/>
            <person name="Kuo A."/>
            <person name="Mondo S."/>
            <person name="Pangilinan J."/>
            <person name="Riley R."/>
            <person name="LaButti K."/>
            <person name="Andreopoulos B."/>
            <person name="Lipzen A."/>
            <person name="Chen C."/>
            <person name="Yan M."/>
            <person name="Daum C."/>
            <person name="Ng V."/>
            <person name="Clum A."/>
            <person name="Steindorff A."/>
            <person name="Ohm R.A."/>
            <person name="Martin F."/>
            <person name="Silar P."/>
            <person name="Natvig D.O."/>
            <person name="Lalanne C."/>
            <person name="Gautier V."/>
            <person name="Ament-Velasquez S.L."/>
            <person name="Kruys A."/>
            <person name="Hutchinson M.I."/>
            <person name="Powell A.J."/>
            <person name="Barry K."/>
            <person name="Miller A.N."/>
            <person name="Grigoriev I.V."/>
            <person name="Debuchy R."/>
            <person name="Gladieux P."/>
            <person name="Hiltunen Thoren M."/>
            <person name="Johannesson H."/>
        </authorList>
    </citation>
    <scope>NUCLEOTIDE SEQUENCE</scope>
    <source>
        <strain evidence="1">CBS 532.94</strain>
    </source>
</reference>
<dbReference type="SUPFAM" id="SSF47459">
    <property type="entry name" value="HLH, helix-loop-helix DNA-binding domain"/>
    <property type="match status" value="1"/>
</dbReference>
<organism evidence="1 2">
    <name type="scientific">Achaetomium macrosporum</name>
    <dbReference type="NCBI Taxonomy" id="79813"/>
    <lineage>
        <taxon>Eukaryota</taxon>
        <taxon>Fungi</taxon>
        <taxon>Dikarya</taxon>
        <taxon>Ascomycota</taxon>
        <taxon>Pezizomycotina</taxon>
        <taxon>Sordariomycetes</taxon>
        <taxon>Sordariomycetidae</taxon>
        <taxon>Sordariales</taxon>
        <taxon>Chaetomiaceae</taxon>
        <taxon>Achaetomium</taxon>
    </lineage>
</organism>
<name>A0AAN7CDK1_9PEZI</name>
<gene>
    <name evidence="1" type="ORF">C8A03DRAFT_13553</name>
</gene>
<evidence type="ECO:0000313" key="2">
    <source>
        <dbReference type="Proteomes" id="UP001303760"/>
    </source>
</evidence>
<protein>
    <submittedName>
        <fullName evidence="1">Uncharacterized protein</fullName>
    </submittedName>
</protein>
<evidence type="ECO:0000313" key="1">
    <source>
        <dbReference type="EMBL" id="KAK4240089.1"/>
    </source>
</evidence>
<dbReference type="Gene3D" id="4.10.280.10">
    <property type="entry name" value="Helix-loop-helix DNA-binding domain"/>
    <property type="match status" value="1"/>
</dbReference>
<dbReference type="Proteomes" id="UP001303760">
    <property type="component" value="Unassembled WGS sequence"/>
</dbReference>
<dbReference type="AlphaFoldDB" id="A0AAN7CDK1"/>